<dbReference type="KEGG" id="rla:Rhola_00007280"/>
<comment type="similarity">
    <text evidence="5">Belongs to the YqgF HJR family.</text>
</comment>
<dbReference type="RefSeq" id="WP_038502405.1">
    <property type="nucleotide sequence ID" value="NZ_AP026911.1"/>
</dbReference>
<dbReference type="HOGENOM" id="CLU_098240_0_0_11"/>
<evidence type="ECO:0000256" key="2">
    <source>
        <dbReference type="ARBA" id="ARBA00022517"/>
    </source>
</evidence>
<dbReference type="eggNOG" id="COG0816">
    <property type="taxonomic scope" value="Bacteria"/>
</dbReference>
<name>A0A060JG42_9MICO</name>
<keyword evidence="4 5" id="KW-0378">Hydrolase</keyword>
<dbReference type="InterPro" id="IPR012337">
    <property type="entry name" value="RNaseH-like_sf"/>
</dbReference>
<evidence type="ECO:0000313" key="7">
    <source>
        <dbReference type="EMBL" id="AIC47532.1"/>
    </source>
</evidence>
<evidence type="ECO:0000256" key="5">
    <source>
        <dbReference type="HAMAP-Rule" id="MF_00651"/>
    </source>
</evidence>
<dbReference type="GO" id="GO:0005829">
    <property type="term" value="C:cytosol"/>
    <property type="evidence" value="ECO:0007669"/>
    <property type="project" value="TreeGrafter"/>
</dbReference>
<dbReference type="EC" id="3.1.-.-" evidence="5"/>
<keyword evidence="3 5" id="KW-0540">Nuclease</keyword>
<dbReference type="PANTHER" id="PTHR33317:SF4">
    <property type="entry name" value="POLYNUCLEOTIDYL TRANSFERASE, RIBONUCLEASE H-LIKE SUPERFAMILY PROTEIN"/>
    <property type="match status" value="1"/>
</dbReference>
<evidence type="ECO:0000313" key="8">
    <source>
        <dbReference type="Proteomes" id="UP000067708"/>
    </source>
</evidence>
<keyword evidence="1 5" id="KW-0963">Cytoplasm</keyword>
<dbReference type="InterPro" id="IPR006641">
    <property type="entry name" value="YqgF/RNaseH-like_dom"/>
</dbReference>
<reference evidence="7 8" key="1">
    <citation type="journal article" date="2014" name="Int. J. Syst. Evol. Microbiol.">
        <title>Rhodoluna lacicola gen. nov., sp. nov., a planktonic freshwater bacterium with stream-lined genome.</title>
        <authorList>
            <person name="Hahn M."/>
            <person name="Schmidt J."/>
            <person name="Taipale S.J."/>
            <person name="Doolittle W.F."/>
            <person name="Koll U."/>
        </authorList>
    </citation>
    <scope>NUCLEOTIDE SEQUENCE [LARGE SCALE GENOMIC DNA]</scope>
    <source>
        <strain evidence="7 8">MWH-Ta8</strain>
    </source>
</reference>
<dbReference type="GO" id="GO:0004518">
    <property type="term" value="F:nuclease activity"/>
    <property type="evidence" value="ECO:0007669"/>
    <property type="project" value="UniProtKB-KW"/>
</dbReference>
<keyword evidence="2 5" id="KW-0690">Ribosome biogenesis</keyword>
<dbReference type="PANTHER" id="PTHR33317">
    <property type="entry name" value="POLYNUCLEOTIDYL TRANSFERASE, RIBONUCLEASE H-LIKE SUPERFAMILY PROTEIN"/>
    <property type="match status" value="1"/>
</dbReference>
<dbReference type="HAMAP" id="MF_00651">
    <property type="entry name" value="Nuclease_YqgF"/>
    <property type="match status" value="1"/>
</dbReference>
<evidence type="ECO:0000259" key="6">
    <source>
        <dbReference type="SMART" id="SM00732"/>
    </source>
</evidence>
<comment type="subcellular location">
    <subcellularLocation>
        <location evidence="5">Cytoplasm</location>
    </subcellularLocation>
</comment>
<dbReference type="OrthoDB" id="9790539at2"/>
<dbReference type="Proteomes" id="UP000067708">
    <property type="component" value="Chromosome"/>
</dbReference>
<dbReference type="SUPFAM" id="SSF53098">
    <property type="entry name" value="Ribonuclease H-like"/>
    <property type="match status" value="1"/>
</dbReference>
<dbReference type="InterPro" id="IPR037027">
    <property type="entry name" value="YqgF/RNaseH-like_dom_sf"/>
</dbReference>
<protein>
    <recommendedName>
        <fullName evidence="5">Putative pre-16S rRNA nuclease</fullName>
        <ecNumber evidence="5">3.1.-.-</ecNumber>
    </recommendedName>
</protein>
<dbReference type="Pfam" id="PF03652">
    <property type="entry name" value="RuvX"/>
    <property type="match status" value="1"/>
</dbReference>
<dbReference type="SMART" id="SM00732">
    <property type="entry name" value="YqgFc"/>
    <property type="match status" value="1"/>
</dbReference>
<evidence type="ECO:0000256" key="1">
    <source>
        <dbReference type="ARBA" id="ARBA00022490"/>
    </source>
</evidence>
<evidence type="ECO:0000256" key="4">
    <source>
        <dbReference type="ARBA" id="ARBA00022801"/>
    </source>
</evidence>
<dbReference type="GO" id="GO:0000967">
    <property type="term" value="P:rRNA 5'-end processing"/>
    <property type="evidence" value="ECO:0007669"/>
    <property type="project" value="UniProtKB-UniRule"/>
</dbReference>
<dbReference type="CDD" id="cd16964">
    <property type="entry name" value="YqgF"/>
    <property type="match status" value="1"/>
</dbReference>
<dbReference type="AlphaFoldDB" id="A0A060JG42"/>
<proteinExistence type="inferred from homology"/>
<dbReference type="GO" id="GO:0016788">
    <property type="term" value="F:hydrolase activity, acting on ester bonds"/>
    <property type="evidence" value="ECO:0007669"/>
    <property type="project" value="UniProtKB-UniRule"/>
</dbReference>
<dbReference type="STRING" id="529884.Rhola_00007280"/>
<dbReference type="EMBL" id="CP007490">
    <property type="protein sequence ID" value="AIC47532.1"/>
    <property type="molecule type" value="Genomic_DNA"/>
</dbReference>
<dbReference type="Gene3D" id="3.30.420.140">
    <property type="entry name" value="YqgF/RNase H-like domain"/>
    <property type="match status" value="1"/>
</dbReference>
<dbReference type="NCBIfam" id="TIGR00250">
    <property type="entry name" value="RNAse_H_YqgF"/>
    <property type="match status" value="1"/>
</dbReference>
<keyword evidence="8" id="KW-1185">Reference proteome</keyword>
<gene>
    <name evidence="7" type="ORF">Rhola_00007280</name>
</gene>
<comment type="function">
    <text evidence="5">Could be a nuclease involved in processing of the 5'-end of pre-16S rRNA.</text>
</comment>
<sequence>MRSGRRLSVDVGKVRIGVAASDFHSILASGLETVARGAELEPSLKRIVELVDEIEPIEIYVGLPISMSGNNSASTQDAIQFAKQLSVLVAPEIRFIDERMTSITAANALKTSGRDSKSGRKIIDQIAATIILEQAIEQEKSTGEKPGKAIGEVIE</sequence>
<organism evidence="7 8">
    <name type="scientific">Rhodoluna lacicola</name>
    <dbReference type="NCBI Taxonomy" id="529884"/>
    <lineage>
        <taxon>Bacteria</taxon>
        <taxon>Bacillati</taxon>
        <taxon>Actinomycetota</taxon>
        <taxon>Actinomycetes</taxon>
        <taxon>Micrococcales</taxon>
        <taxon>Microbacteriaceae</taxon>
        <taxon>Luna cluster</taxon>
        <taxon>Luna-1 subcluster</taxon>
        <taxon>Rhodoluna</taxon>
    </lineage>
</organism>
<dbReference type="PATRIC" id="fig|529884.3.peg.691"/>
<evidence type="ECO:0000256" key="3">
    <source>
        <dbReference type="ARBA" id="ARBA00022722"/>
    </source>
</evidence>
<dbReference type="InterPro" id="IPR005227">
    <property type="entry name" value="YqgF"/>
</dbReference>
<feature type="domain" description="YqgF/RNase H-like" evidence="6">
    <location>
        <begin position="4"/>
        <end position="105"/>
    </location>
</feature>
<accession>A0A060JG42</accession>